<dbReference type="InterPro" id="IPR052059">
    <property type="entry name" value="CR_Ser/Thr_kinase"/>
</dbReference>
<keyword evidence="2" id="KW-0547">Nucleotide-binding</keyword>
<dbReference type="GO" id="GO:0005524">
    <property type="term" value="F:ATP binding"/>
    <property type="evidence" value="ECO:0007669"/>
    <property type="project" value="UniProtKB-KW"/>
</dbReference>
<dbReference type="AlphaFoldDB" id="A0AAE0ACV3"/>
<keyword evidence="1" id="KW-0808">Transferase</keyword>
<dbReference type="EMBL" id="JANJYJ010000005">
    <property type="protein sequence ID" value="KAK3211108.1"/>
    <property type="molecule type" value="Genomic_DNA"/>
</dbReference>
<evidence type="ECO:0000256" key="4">
    <source>
        <dbReference type="ARBA" id="ARBA00022840"/>
    </source>
</evidence>
<keyword evidence="4" id="KW-0067">ATP-binding</keyword>
<keyword evidence="3" id="KW-0418">Kinase</keyword>
<dbReference type="InterPro" id="IPR011009">
    <property type="entry name" value="Kinase-like_dom_sf"/>
</dbReference>
<name>A0AAE0ACV3_9ROSI</name>
<keyword evidence="6" id="KW-1185">Reference proteome</keyword>
<dbReference type="PANTHER" id="PTHR47973">
    <property type="entry name" value="CYSTEINE-RICH RECEPTOR-LIKE PROTEIN KINASE 3"/>
    <property type="match status" value="1"/>
</dbReference>
<sequence>MVVSPMEAGPNFLASPSPLCPPLPLLLSASTESDVYSFGVVLLEIATGRNSSDPVERSSQMGIVKWIWHLYGSLNFLSVIDEKLDKVFDADK</sequence>
<evidence type="ECO:0008006" key="7">
    <source>
        <dbReference type="Google" id="ProtNLM"/>
    </source>
</evidence>
<dbReference type="SUPFAM" id="SSF56112">
    <property type="entry name" value="Protein kinase-like (PK-like)"/>
    <property type="match status" value="1"/>
</dbReference>
<dbReference type="Gene3D" id="1.10.510.10">
    <property type="entry name" value="Transferase(Phosphotransferase) domain 1"/>
    <property type="match status" value="1"/>
</dbReference>
<comment type="caution">
    <text evidence="5">The sequence shown here is derived from an EMBL/GenBank/DDBJ whole genome shotgun (WGS) entry which is preliminary data.</text>
</comment>
<protein>
    <recommendedName>
        <fullName evidence="7">Serine-threonine/tyrosine-protein kinase catalytic domain-containing protein</fullName>
    </recommendedName>
</protein>
<dbReference type="GO" id="GO:0016301">
    <property type="term" value="F:kinase activity"/>
    <property type="evidence" value="ECO:0007669"/>
    <property type="project" value="UniProtKB-KW"/>
</dbReference>
<reference evidence="5" key="1">
    <citation type="journal article" date="2023" name="Plant J.">
        <title>Genome sequences and population genomics provide insights into the demographic history, inbreeding, and mutation load of two 'living fossil' tree species of Dipteronia.</title>
        <authorList>
            <person name="Feng Y."/>
            <person name="Comes H.P."/>
            <person name="Chen J."/>
            <person name="Zhu S."/>
            <person name="Lu R."/>
            <person name="Zhang X."/>
            <person name="Li P."/>
            <person name="Qiu J."/>
            <person name="Olsen K.M."/>
            <person name="Qiu Y."/>
        </authorList>
    </citation>
    <scope>NUCLEOTIDE SEQUENCE</scope>
    <source>
        <strain evidence="5">NBL</strain>
    </source>
</reference>
<dbReference type="Proteomes" id="UP001281410">
    <property type="component" value="Unassembled WGS sequence"/>
</dbReference>
<gene>
    <name evidence="5" type="ORF">Dsin_015814</name>
</gene>
<evidence type="ECO:0000256" key="3">
    <source>
        <dbReference type="ARBA" id="ARBA00022777"/>
    </source>
</evidence>
<evidence type="ECO:0000256" key="2">
    <source>
        <dbReference type="ARBA" id="ARBA00022741"/>
    </source>
</evidence>
<evidence type="ECO:0000313" key="5">
    <source>
        <dbReference type="EMBL" id="KAK3211108.1"/>
    </source>
</evidence>
<evidence type="ECO:0000313" key="6">
    <source>
        <dbReference type="Proteomes" id="UP001281410"/>
    </source>
</evidence>
<evidence type="ECO:0000256" key="1">
    <source>
        <dbReference type="ARBA" id="ARBA00022679"/>
    </source>
</evidence>
<accession>A0AAE0ACV3</accession>
<proteinExistence type="predicted"/>
<organism evidence="5 6">
    <name type="scientific">Dipteronia sinensis</name>
    <dbReference type="NCBI Taxonomy" id="43782"/>
    <lineage>
        <taxon>Eukaryota</taxon>
        <taxon>Viridiplantae</taxon>
        <taxon>Streptophyta</taxon>
        <taxon>Embryophyta</taxon>
        <taxon>Tracheophyta</taxon>
        <taxon>Spermatophyta</taxon>
        <taxon>Magnoliopsida</taxon>
        <taxon>eudicotyledons</taxon>
        <taxon>Gunneridae</taxon>
        <taxon>Pentapetalae</taxon>
        <taxon>rosids</taxon>
        <taxon>malvids</taxon>
        <taxon>Sapindales</taxon>
        <taxon>Sapindaceae</taxon>
        <taxon>Hippocastanoideae</taxon>
        <taxon>Acereae</taxon>
        <taxon>Dipteronia</taxon>
    </lineage>
</organism>